<dbReference type="InterPro" id="IPR035985">
    <property type="entry name" value="Ubiquitin-activating_enz"/>
</dbReference>
<sequence>MEDQIPKNKRYDRQLRIWGEHGQARLEACKVCLLHCGPTGAEAVKNLVLGGIQSFTLVDKAVVAPRDLGNNFMVEAADLGTSKAKAVAALLKELNSSVAGSFVDEAPEDIIANDPAFFKDFTVVVATQMASAPAAALDAICREHGVVLVVLRSYGLAGTVRLSLGEHAVIEAKPEESDFDLRLSHPWPALWDFAQSFDLPSLDDATFKHVPYVVLLLQAAHSWRGAEENGGTAPEGTKAQRAFKDQIRSAQRTHDEENFREAAGAARHVWKPLTVPSNVRDLLADPALESLTASSPDFWFKVAGLGAFLTESGGAMPLEGSIPDMTSTTEVYIALQRVYQDKAAADAEAVHGHVRAALRGAGRAEDSVSATEVRFFCKHAAHLRVLRWRTLAEEVAWKGGAGSELARQLADEDTQSCAALYVLLRAADAFEAMYDRLPGAPPTAAGPGSKMDANEVVVDVTRLKCIANGILAEIGVGSLGVLDDLTTEVVRSGGGELHAVASVVGGVGSQEIIKLVTRQFVPCGKTLVYNAIDSTTASIM</sequence>
<comment type="pathway">
    <text evidence="1 4">Protein modification; protein neddylation.</text>
</comment>
<dbReference type="PANTHER" id="PTHR10953">
    <property type="entry name" value="UBIQUITIN-ACTIVATING ENZYME E1"/>
    <property type="match status" value="1"/>
</dbReference>
<proteinExistence type="inferred from homology"/>
<reference evidence="6" key="1">
    <citation type="submission" date="2021-01" db="EMBL/GenBank/DDBJ databases">
        <authorList>
            <person name="Corre E."/>
            <person name="Pelletier E."/>
            <person name="Niang G."/>
            <person name="Scheremetjew M."/>
            <person name="Finn R."/>
            <person name="Kale V."/>
            <person name="Holt S."/>
            <person name="Cochrane G."/>
            <person name="Meng A."/>
            <person name="Brown T."/>
            <person name="Cohen L."/>
        </authorList>
    </citation>
    <scope>NUCLEOTIDE SEQUENCE</scope>
    <source>
        <strain evidence="6">SL-175</strain>
    </source>
</reference>
<name>A0A7S0XEG0_9CHLO</name>
<dbReference type="InterPro" id="IPR000594">
    <property type="entry name" value="ThiF_NAD_FAD-bd"/>
</dbReference>
<dbReference type="SUPFAM" id="SSF69572">
    <property type="entry name" value="Activating enzymes of the ubiquitin-like proteins"/>
    <property type="match status" value="1"/>
</dbReference>
<evidence type="ECO:0000256" key="2">
    <source>
        <dbReference type="ARBA" id="ARBA00006868"/>
    </source>
</evidence>
<dbReference type="PIRSF" id="PIRSF039099">
    <property type="entry name" value="APP-BP1"/>
    <property type="match status" value="1"/>
</dbReference>
<evidence type="ECO:0000256" key="4">
    <source>
        <dbReference type="PIRNR" id="PIRNR039099"/>
    </source>
</evidence>
<keyword evidence="3 4" id="KW-0833">Ubl conjugation pathway</keyword>
<gene>
    <name evidence="6" type="ORF">MANT1106_LOCUS18012</name>
</gene>
<dbReference type="InterPro" id="IPR045886">
    <property type="entry name" value="ThiF/MoeB/HesA"/>
</dbReference>
<dbReference type="EMBL" id="HBFC01030373">
    <property type="protein sequence ID" value="CAD8717883.1"/>
    <property type="molecule type" value="Transcribed_RNA"/>
</dbReference>
<dbReference type="Pfam" id="PF00899">
    <property type="entry name" value="ThiF"/>
    <property type="match status" value="1"/>
</dbReference>
<accession>A0A7S0XEG0</accession>
<evidence type="ECO:0000313" key="6">
    <source>
        <dbReference type="EMBL" id="CAD8717883.1"/>
    </source>
</evidence>
<protein>
    <recommendedName>
        <fullName evidence="4">NEDD8-activating enzyme E1 regulatory subunit</fullName>
    </recommendedName>
</protein>
<dbReference type="AlphaFoldDB" id="A0A7S0XEG0"/>
<organism evidence="6">
    <name type="scientific">Mantoniella antarctica</name>
    <dbReference type="NCBI Taxonomy" id="81844"/>
    <lineage>
        <taxon>Eukaryota</taxon>
        <taxon>Viridiplantae</taxon>
        <taxon>Chlorophyta</taxon>
        <taxon>Mamiellophyceae</taxon>
        <taxon>Mamiellales</taxon>
        <taxon>Mamiellaceae</taxon>
        <taxon>Mantoniella</taxon>
    </lineage>
</organism>
<feature type="domain" description="THIF-type NAD/FAD binding fold" evidence="5">
    <location>
        <begin position="11"/>
        <end position="532"/>
    </location>
</feature>
<dbReference type="Gene3D" id="3.40.50.720">
    <property type="entry name" value="NAD(P)-binding Rossmann-like Domain"/>
    <property type="match status" value="2"/>
</dbReference>
<dbReference type="PANTHER" id="PTHR10953:SF29">
    <property type="entry name" value="NEDD8-ACTIVATING ENZYME E1 REGULATORY SUBUNIT"/>
    <property type="match status" value="1"/>
</dbReference>
<dbReference type="UniPathway" id="UPA00885"/>
<evidence type="ECO:0000256" key="1">
    <source>
        <dbReference type="ARBA" id="ARBA00005032"/>
    </source>
</evidence>
<comment type="similarity">
    <text evidence="2 4">Belongs to the ubiquitin-activating E1 family. ULA1 subfamily.</text>
</comment>
<dbReference type="InterPro" id="IPR030667">
    <property type="entry name" value="APP-BP1"/>
</dbReference>
<dbReference type="GO" id="GO:0005737">
    <property type="term" value="C:cytoplasm"/>
    <property type="evidence" value="ECO:0007669"/>
    <property type="project" value="TreeGrafter"/>
</dbReference>
<evidence type="ECO:0000259" key="5">
    <source>
        <dbReference type="Pfam" id="PF00899"/>
    </source>
</evidence>
<dbReference type="GO" id="GO:0045116">
    <property type="term" value="P:protein neddylation"/>
    <property type="evidence" value="ECO:0007669"/>
    <property type="project" value="UniProtKB-UniRule"/>
</dbReference>
<comment type="function">
    <text evidence="4">Regulatory subunit of the dimeric E1 enzyme. E1 activates RUB1/NEDD8 by first adenylating its C-terminal glycine residue with ATP, thereafter linking this residue to the side chain of the catalytic cysteine, yielding a RUB1-ECR1 thioester and free AMP. E1 finally transfers RUB1 to the catalytic cysteine of RCE1.</text>
</comment>
<dbReference type="GO" id="GO:0019781">
    <property type="term" value="F:NEDD8 activating enzyme activity"/>
    <property type="evidence" value="ECO:0007669"/>
    <property type="project" value="UniProtKB-UniRule"/>
</dbReference>
<evidence type="ECO:0000256" key="3">
    <source>
        <dbReference type="ARBA" id="ARBA00022786"/>
    </source>
</evidence>